<dbReference type="EMBL" id="JAIHOM010000003">
    <property type="protein sequence ID" value="MCW6034826.1"/>
    <property type="molecule type" value="Genomic_DNA"/>
</dbReference>
<evidence type="ECO:0000256" key="1">
    <source>
        <dbReference type="ARBA" id="ARBA00005417"/>
    </source>
</evidence>
<keyword evidence="7" id="KW-1185">Reference proteome</keyword>
<dbReference type="InterPro" id="IPR017871">
    <property type="entry name" value="ABC_transporter-like_CS"/>
</dbReference>
<dbReference type="GO" id="GO:0005524">
    <property type="term" value="F:ATP binding"/>
    <property type="evidence" value="ECO:0007669"/>
    <property type="project" value="UniProtKB-KW"/>
</dbReference>
<dbReference type="InterPro" id="IPR003439">
    <property type="entry name" value="ABC_transporter-like_ATP-bd"/>
</dbReference>
<dbReference type="PROSITE" id="PS50893">
    <property type="entry name" value="ABC_TRANSPORTER_2"/>
    <property type="match status" value="1"/>
</dbReference>
<dbReference type="Gene3D" id="3.40.50.300">
    <property type="entry name" value="P-loop containing nucleotide triphosphate hydrolases"/>
    <property type="match status" value="1"/>
</dbReference>
<evidence type="ECO:0000256" key="4">
    <source>
        <dbReference type="ARBA" id="ARBA00022840"/>
    </source>
</evidence>
<evidence type="ECO:0000256" key="2">
    <source>
        <dbReference type="ARBA" id="ARBA00022448"/>
    </source>
</evidence>
<sequence>MELAPLAPIPKTARTLIKVENLQVHFPLYQGGIFSRQMGVLKAVDNVNFTIYQGETLGLVGESGCGKSTTGRAILQLQAPTGGQVYFEERELTQLSGENLRQMRRQMQMIFQDPYASLNPRMTVGDIVAEPLAIYDLAQGQGKMARVRELLDIVGLNPSFIHRYPHEFSGGQRQRIAIARALALNPAFIVCDEPIAALDVSIQAQIINLMQALQREFNLTYLFIAHDLSVVRHISDRVAVMYLGKIVELADHRTLYETPQHPYTQALLSAVPIPDPDLEAQRQRIILTGDVPSPLNPPPGCNFQTRCPYATERCGQAPEPEFREIAPGHFVACHLV</sequence>
<evidence type="ECO:0000313" key="7">
    <source>
        <dbReference type="Proteomes" id="UP001526426"/>
    </source>
</evidence>
<organism evidence="6 7">
    <name type="scientific">Spirulina subsalsa FACHB-351</name>
    <dbReference type="NCBI Taxonomy" id="234711"/>
    <lineage>
        <taxon>Bacteria</taxon>
        <taxon>Bacillati</taxon>
        <taxon>Cyanobacteriota</taxon>
        <taxon>Cyanophyceae</taxon>
        <taxon>Spirulinales</taxon>
        <taxon>Spirulinaceae</taxon>
        <taxon>Spirulina</taxon>
    </lineage>
</organism>
<dbReference type="PANTHER" id="PTHR43776">
    <property type="entry name" value="TRANSPORT ATP-BINDING PROTEIN"/>
    <property type="match status" value="1"/>
</dbReference>
<dbReference type="SUPFAM" id="SSF52540">
    <property type="entry name" value="P-loop containing nucleoside triphosphate hydrolases"/>
    <property type="match status" value="1"/>
</dbReference>
<name>A0ABT3KZZ6_9CYAN</name>
<proteinExistence type="inferred from homology"/>
<dbReference type="Pfam" id="PF08352">
    <property type="entry name" value="oligo_HPY"/>
    <property type="match status" value="1"/>
</dbReference>
<dbReference type="NCBIfam" id="TIGR01727">
    <property type="entry name" value="oligo_HPY"/>
    <property type="match status" value="1"/>
</dbReference>
<protein>
    <submittedName>
        <fullName evidence="6">ATP-binding cassette domain-containing protein</fullName>
    </submittedName>
</protein>
<dbReference type="RefSeq" id="WP_321160984.1">
    <property type="nucleotide sequence ID" value="NZ_JAIHOM010000003.1"/>
</dbReference>
<accession>A0ABT3KZZ6</accession>
<dbReference type="Pfam" id="PF00005">
    <property type="entry name" value="ABC_tran"/>
    <property type="match status" value="1"/>
</dbReference>
<reference evidence="6 7" key="1">
    <citation type="submission" date="2021-08" db="EMBL/GenBank/DDBJ databases">
        <title>Draft genome sequence of Spirulina subsalsa with high tolerance to salinity and hype-accumulation of phycocyanin.</title>
        <authorList>
            <person name="Pei H."/>
            <person name="Jiang L."/>
        </authorList>
    </citation>
    <scope>NUCLEOTIDE SEQUENCE [LARGE SCALE GENOMIC DNA]</scope>
    <source>
        <strain evidence="6 7">FACHB-351</strain>
    </source>
</reference>
<evidence type="ECO:0000313" key="6">
    <source>
        <dbReference type="EMBL" id="MCW6034826.1"/>
    </source>
</evidence>
<dbReference type="CDD" id="cd03257">
    <property type="entry name" value="ABC_NikE_OppD_transporters"/>
    <property type="match status" value="1"/>
</dbReference>
<evidence type="ECO:0000259" key="5">
    <source>
        <dbReference type="PROSITE" id="PS50893"/>
    </source>
</evidence>
<keyword evidence="2" id="KW-0813">Transport</keyword>
<dbReference type="InterPro" id="IPR003593">
    <property type="entry name" value="AAA+_ATPase"/>
</dbReference>
<dbReference type="SMART" id="SM00382">
    <property type="entry name" value="AAA"/>
    <property type="match status" value="1"/>
</dbReference>
<gene>
    <name evidence="6" type="ORF">K4A83_00845</name>
</gene>
<comment type="similarity">
    <text evidence="1">Belongs to the ABC transporter superfamily.</text>
</comment>
<dbReference type="InterPro" id="IPR050319">
    <property type="entry name" value="ABC_transp_ATP-bind"/>
</dbReference>
<evidence type="ECO:0000256" key="3">
    <source>
        <dbReference type="ARBA" id="ARBA00022741"/>
    </source>
</evidence>
<keyword evidence="3" id="KW-0547">Nucleotide-binding</keyword>
<comment type="caution">
    <text evidence="6">The sequence shown here is derived from an EMBL/GenBank/DDBJ whole genome shotgun (WGS) entry which is preliminary data.</text>
</comment>
<dbReference type="PROSITE" id="PS00211">
    <property type="entry name" value="ABC_TRANSPORTER_1"/>
    <property type="match status" value="1"/>
</dbReference>
<dbReference type="PANTHER" id="PTHR43776:SF7">
    <property type="entry name" value="D,D-DIPEPTIDE TRANSPORT ATP-BINDING PROTEIN DDPF-RELATED"/>
    <property type="match status" value="1"/>
</dbReference>
<keyword evidence="4 6" id="KW-0067">ATP-binding</keyword>
<dbReference type="InterPro" id="IPR027417">
    <property type="entry name" value="P-loop_NTPase"/>
</dbReference>
<dbReference type="Proteomes" id="UP001526426">
    <property type="component" value="Unassembled WGS sequence"/>
</dbReference>
<feature type="domain" description="ABC transporter" evidence="5">
    <location>
        <begin position="17"/>
        <end position="268"/>
    </location>
</feature>
<dbReference type="InterPro" id="IPR013563">
    <property type="entry name" value="Oligopep_ABC_C"/>
</dbReference>